<dbReference type="Proteomes" id="UP000594263">
    <property type="component" value="Unplaced"/>
</dbReference>
<dbReference type="Gene3D" id="3.40.50.2000">
    <property type="entry name" value="Glycogen Phosphorylase B"/>
    <property type="match status" value="3"/>
</dbReference>
<evidence type="ECO:0000313" key="4">
    <source>
        <dbReference type="Proteomes" id="UP000594263"/>
    </source>
</evidence>
<dbReference type="FunFam" id="3.40.50.2000:FF:000056">
    <property type="entry name" value="Glycosyltransferase"/>
    <property type="match status" value="1"/>
</dbReference>
<organism evidence="3 4">
    <name type="scientific">Kalanchoe fedtschenkoi</name>
    <name type="common">Lavender scallops</name>
    <name type="synonym">South American air plant</name>
    <dbReference type="NCBI Taxonomy" id="63787"/>
    <lineage>
        <taxon>Eukaryota</taxon>
        <taxon>Viridiplantae</taxon>
        <taxon>Streptophyta</taxon>
        <taxon>Embryophyta</taxon>
        <taxon>Tracheophyta</taxon>
        <taxon>Spermatophyta</taxon>
        <taxon>Magnoliopsida</taxon>
        <taxon>eudicotyledons</taxon>
        <taxon>Gunneridae</taxon>
        <taxon>Pentapetalae</taxon>
        <taxon>Saxifragales</taxon>
        <taxon>Crassulaceae</taxon>
        <taxon>Kalanchoe</taxon>
    </lineage>
</organism>
<dbReference type="CDD" id="cd03784">
    <property type="entry name" value="GT1_Gtf-like"/>
    <property type="match status" value="1"/>
</dbReference>
<dbReference type="Pfam" id="PF00201">
    <property type="entry name" value="UDPGT"/>
    <property type="match status" value="1"/>
</dbReference>
<sequence length="400" mass="44445">LHFVLVPPMAQGHLIPMVDMAKMLAARGALVTLATTPCNATRISSTVDRVNDSGLSITLLRIPFPCRFDTVPCPGMIARFYRAFGMLQQPLEAYLERHELRHFRPVHVLDGSDCEKLGIPRLVFHGMCCFSAGLPQHPAPRRALGPRVGPRGVPSPVYACPAEAEDSADGVVVNSFIELEHGCAEAYDRAVSLRNEAKLDKFERGNNSSIDEGTILQWLESMKPCSVLYTFLGSQSRLILAQLYELGRALEASGHPFIWVIRKSKDYNFLEFQRLLIKDDLEERVRELALLIKGWAPQILILSQPSIKAFLTHCGWNSALEALSFGVPLATWPLFAKQLLNEALTVDVLGVGVRVGVRTPVRWGDEERAGVAVRRDMIEKAVVERTVTGGGGREKWGKWR</sequence>
<evidence type="ECO:0000313" key="3">
    <source>
        <dbReference type="EnsemblPlants" id="Kaladp0095s0183.1.v1.1"/>
    </source>
</evidence>
<dbReference type="AlphaFoldDB" id="A0A7N0UZU3"/>
<evidence type="ECO:0000256" key="1">
    <source>
        <dbReference type="ARBA" id="ARBA00009995"/>
    </source>
</evidence>
<name>A0A7N0UZU3_KALFE</name>
<keyword evidence="2" id="KW-0808">Transferase</keyword>
<dbReference type="EnsemblPlants" id="Kaladp0095s0183.1.v1.1">
    <property type="protein sequence ID" value="Kaladp0095s0183.1.v1.1"/>
    <property type="gene ID" value="Kaladp0095s0183.v1.1"/>
</dbReference>
<dbReference type="InterPro" id="IPR002213">
    <property type="entry name" value="UDP_glucos_trans"/>
</dbReference>
<dbReference type="Gramene" id="Kaladp0095s0183.1.v1.1">
    <property type="protein sequence ID" value="Kaladp0095s0183.1.v1.1"/>
    <property type="gene ID" value="Kaladp0095s0183.v1.1"/>
</dbReference>
<accession>A0A7N0UZU3</accession>
<reference evidence="3" key="1">
    <citation type="submission" date="2021-01" db="UniProtKB">
        <authorList>
            <consortium name="EnsemblPlants"/>
        </authorList>
    </citation>
    <scope>IDENTIFICATION</scope>
</reference>
<dbReference type="GO" id="GO:0035251">
    <property type="term" value="F:UDP-glucosyltransferase activity"/>
    <property type="evidence" value="ECO:0007669"/>
    <property type="project" value="TreeGrafter"/>
</dbReference>
<dbReference type="PANTHER" id="PTHR48047">
    <property type="entry name" value="GLYCOSYLTRANSFERASE"/>
    <property type="match status" value="1"/>
</dbReference>
<evidence type="ECO:0000256" key="2">
    <source>
        <dbReference type="ARBA" id="ARBA00022679"/>
    </source>
</evidence>
<proteinExistence type="inferred from homology"/>
<dbReference type="PANTHER" id="PTHR48047:SF143">
    <property type="entry name" value="UDP-GLYCOSYLTRANSFERASE 73D1"/>
    <property type="match status" value="1"/>
</dbReference>
<comment type="similarity">
    <text evidence="1">Belongs to the UDP-glycosyltransferase family.</text>
</comment>
<protein>
    <recommendedName>
        <fullName evidence="5">Glycosyltransferase</fullName>
    </recommendedName>
</protein>
<dbReference type="SUPFAM" id="SSF53756">
    <property type="entry name" value="UDP-Glycosyltransferase/glycogen phosphorylase"/>
    <property type="match status" value="1"/>
</dbReference>
<keyword evidence="4" id="KW-1185">Reference proteome</keyword>
<evidence type="ECO:0008006" key="5">
    <source>
        <dbReference type="Google" id="ProtNLM"/>
    </source>
</evidence>